<evidence type="ECO:0000313" key="1">
    <source>
        <dbReference type="EMBL" id="KAJ8680061.1"/>
    </source>
</evidence>
<comment type="caution">
    <text evidence="1">The sequence shown here is derived from an EMBL/GenBank/DDBJ whole genome shotgun (WGS) entry which is preliminary data.</text>
</comment>
<name>A0ACC2P9E1_9HYME</name>
<gene>
    <name evidence="1" type="ORF">QAD02_015848</name>
</gene>
<reference evidence="1" key="1">
    <citation type="submission" date="2023-04" db="EMBL/GenBank/DDBJ databases">
        <title>A chromosome-level genome assembly of the parasitoid wasp Eretmocerus hayati.</title>
        <authorList>
            <person name="Zhong Y."/>
            <person name="Liu S."/>
            <person name="Liu Y."/>
        </authorList>
    </citation>
    <scope>NUCLEOTIDE SEQUENCE</scope>
    <source>
        <strain evidence="1">ZJU_SS_LIU_2023</strain>
    </source>
</reference>
<dbReference type="Proteomes" id="UP001239111">
    <property type="component" value="Chromosome 2"/>
</dbReference>
<keyword evidence="2" id="KW-1185">Reference proteome</keyword>
<dbReference type="EMBL" id="CM056742">
    <property type="protein sequence ID" value="KAJ8680061.1"/>
    <property type="molecule type" value="Genomic_DNA"/>
</dbReference>
<accession>A0ACC2P9E1</accession>
<evidence type="ECO:0000313" key="2">
    <source>
        <dbReference type="Proteomes" id="UP001239111"/>
    </source>
</evidence>
<proteinExistence type="predicted"/>
<organism evidence="1 2">
    <name type="scientific">Eretmocerus hayati</name>
    <dbReference type="NCBI Taxonomy" id="131215"/>
    <lineage>
        <taxon>Eukaryota</taxon>
        <taxon>Metazoa</taxon>
        <taxon>Ecdysozoa</taxon>
        <taxon>Arthropoda</taxon>
        <taxon>Hexapoda</taxon>
        <taxon>Insecta</taxon>
        <taxon>Pterygota</taxon>
        <taxon>Neoptera</taxon>
        <taxon>Endopterygota</taxon>
        <taxon>Hymenoptera</taxon>
        <taxon>Apocrita</taxon>
        <taxon>Proctotrupomorpha</taxon>
        <taxon>Chalcidoidea</taxon>
        <taxon>Aphelinidae</taxon>
        <taxon>Aphelininae</taxon>
        <taxon>Eretmocerus</taxon>
    </lineage>
</organism>
<sequence length="110" mass="12799">MTFCESTNDSRPSLKKCLRLRIFLERYHPTKMKALYEPKKRKISGLPTQSDHTQKSALQMKHTIARSEGKRQYSESQEINRGGSKKEEEDTDYTVTFEPRLPRHPAACGR</sequence>
<protein>
    <submittedName>
        <fullName evidence="1">Uncharacterized protein</fullName>
    </submittedName>
</protein>